<feature type="compositionally biased region" description="Low complexity" evidence="8">
    <location>
        <begin position="95"/>
        <end position="109"/>
    </location>
</feature>
<keyword evidence="2" id="KW-0813">Transport</keyword>
<dbReference type="Gene3D" id="1.20.5.3310">
    <property type="match status" value="1"/>
</dbReference>
<evidence type="ECO:0000256" key="1">
    <source>
        <dbReference type="ARBA" id="ARBA00004167"/>
    </source>
</evidence>
<sequence length="117" mass="12961">MRKRKVPAMFGLTIEKLIVIGVIAGFILGPERLTGFAALLGRTVRRARVLLASSKERIEEEFPDIDWKKVDPRQYNPRRIIADALSDDWKTLGDAPPAAQRAAASSEPPTEIAPPSR</sequence>
<proteinExistence type="predicted"/>
<keyword evidence="5" id="KW-1133">Transmembrane helix</keyword>
<protein>
    <submittedName>
        <fullName evidence="9">Sec-independent protein translocase TatB</fullName>
    </submittedName>
</protein>
<evidence type="ECO:0000256" key="8">
    <source>
        <dbReference type="SAM" id="MobiDB-lite"/>
    </source>
</evidence>
<gene>
    <name evidence="9" type="ORF">Q5716_10725</name>
</gene>
<keyword evidence="3" id="KW-0812">Transmembrane</keyword>
<comment type="caution">
    <text evidence="9">The sequence shown here is derived from an EMBL/GenBank/DDBJ whole genome shotgun (WGS) entry which is preliminary data.</text>
</comment>
<accession>A0ABT9BQI3</accession>
<organism evidence="9 10">
    <name type="scientific">Antiquaquibacter soli</name>
    <dbReference type="NCBI Taxonomy" id="3064523"/>
    <lineage>
        <taxon>Bacteria</taxon>
        <taxon>Bacillati</taxon>
        <taxon>Actinomycetota</taxon>
        <taxon>Actinomycetes</taxon>
        <taxon>Micrococcales</taxon>
        <taxon>Microbacteriaceae</taxon>
        <taxon>Antiquaquibacter</taxon>
    </lineage>
</organism>
<evidence type="ECO:0000256" key="5">
    <source>
        <dbReference type="ARBA" id="ARBA00022989"/>
    </source>
</evidence>
<feature type="region of interest" description="Disordered" evidence="8">
    <location>
        <begin position="91"/>
        <end position="117"/>
    </location>
</feature>
<keyword evidence="10" id="KW-1185">Reference proteome</keyword>
<name>A0ABT9BQI3_9MICO</name>
<keyword evidence="7" id="KW-0472">Membrane</keyword>
<keyword evidence="4" id="KW-0653">Protein transport</keyword>
<dbReference type="InterPro" id="IPR003369">
    <property type="entry name" value="TatA/B/E"/>
</dbReference>
<evidence type="ECO:0000256" key="2">
    <source>
        <dbReference type="ARBA" id="ARBA00022448"/>
    </source>
</evidence>
<dbReference type="RefSeq" id="WP_305003130.1">
    <property type="nucleotide sequence ID" value="NZ_JAUQUB010000002.1"/>
</dbReference>
<dbReference type="EMBL" id="JAUQUB010000002">
    <property type="protein sequence ID" value="MDO7882697.1"/>
    <property type="molecule type" value="Genomic_DNA"/>
</dbReference>
<evidence type="ECO:0000313" key="10">
    <source>
        <dbReference type="Proteomes" id="UP001241072"/>
    </source>
</evidence>
<evidence type="ECO:0000256" key="6">
    <source>
        <dbReference type="ARBA" id="ARBA00023010"/>
    </source>
</evidence>
<dbReference type="Pfam" id="PF02416">
    <property type="entry name" value="TatA_B_E"/>
    <property type="match status" value="1"/>
</dbReference>
<evidence type="ECO:0000256" key="7">
    <source>
        <dbReference type="ARBA" id="ARBA00023136"/>
    </source>
</evidence>
<evidence type="ECO:0000256" key="3">
    <source>
        <dbReference type="ARBA" id="ARBA00022692"/>
    </source>
</evidence>
<evidence type="ECO:0000313" key="9">
    <source>
        <dbReference type="EMBL" id="MDO7882697.1"/>
    </source>
</evidence>
<comment type="subcellular location">
    <subcellularLocation>
        <location evidence="1">Membrane</location>
        <topology evidence="1">Single-pass membrane protein</topology>
    </subcellularLocation>
</comment>
<evidence type="ECO:0000256" key="4">
    <source>
        <dbReference type="ARBA" id="ARBA00022927"/>
    </source>
</evidence>
<dbReference type="Proteomes" id="UP001241072">
    <property type="component" value="Unassembled WGS sequence"/>
</dbReference>
<reference evidence="9 10" key="1">
    <citation type="submission" date="2023-07" db="EMBL/GenBank/DDBJ databases">
        <title>Protaetiibacter sp. nov WY-16 isolated from soil.</title>
        <authorList>
            <person name="Liu B."/>
            <person name="Wan Y."/>
        </authorList>
    </citation>
    <scope>NUCLEOTIDE SEQUENCE [LARGE SCALE GENOMIC DNA]</scope>
    <source>
        <strain evidence="9 10">WY-16</strain>
    </source>
</reference>
<keyword evidence="6" id="KW-0811">Translocation</keyword>